<name>A0A8S5N363_9CAUD</name>
<evidence type="ECO:0000313" key="1">
    <source>
        <dbReference type="EMBL" id="DAD88579.1"/>
    </source>
</evidence>
<dbReference type="EMBL" id="BK015043">
    <property type="protein sequence ID" value="DAD88579.1"/>
    <property type="molecule type" value="Genomic_DNA"/>
</dbReference>
<reference evidence="1" key="1">
    <citation type="journal article" date="2021" name="Proc. Natl. Acad. Sci. U.S.A.">
        <title>A Catalog of Tens of Thousands of Viruses from Human Metagenomes Reveals Hidden Associations with Chronic Diseases.</title>
        <authorList>
            <person name="Tisza M.J."/>
            <person name="Buck C.B."/>
        </authorList>
    </citation>
    <scope>NUCLEOTIDE SEQUENCE</scope>
    <source>
        <strain evidence="1">CtP4M4</strain>
    </source>
</reference>
<dbReference type="Pfam" id="PF20765">
    <property type="entry name" value="Phage_tail_terminator_8"/>
    <property type="match status" value="1"/>
</dbReference>
<organism evidence="1">
    <name type="scientific">Myoviridae sp. ctP4M4</name>
    <dbReference type="NCBI Taxonomy" id="2826647"/>
    <lineage>
        <taxon>Viruses</taxon>
        <taxon>Duplodnaviria</taxon>
        <taxon>Heunggongvirae</taxon>
        <taxon>Uroviricota</taxon>
        <taxon>Caudoviricetes</taxon>
    </lineage>
</organism>
<proteinExistence type="predicted"/>
<dbReference type="InterPro" id="IPR049254">
    <property type="entry name" value="Phage_tail_terminator"/>
</dbReference>
<protein>
    <submittedName>
        <fullName evidence="1">Tail completion protein</fullName>
    </submittedName>
</protein>
<accession>A0A8S5N363</accession>
<sequence length="152" mass="17483">MKFTLMRVLDSLAGVLKKGYPEYPVYIEPGIQETELPCFFLFLMPSEISGETGGRYLRDLGIDIVFVQQRNIQDGNRGMLSVAEYLDGALDCFSYTDGSGDTALIRTFERNWKTEDQVLHYLFHIRQRVSVPGESDYMREMEENHAGIKKQK</sequence>